<keyword evidence="12" id="KW-1185">Reference proteome</keyword>
<evidence type="ECO:0000256" key="7">
    <source>
        <dbReference type="ARBA" id="ARBA00022989"/>
    </source>
</evidence>
<dbReference type="GO" id="GO:0009103">
    <property type="term" value="P:lipopolysaccharide biosynthetic process"/>
    <property type="evidence" value="ECO:0007669"/>
    <property type="project" value="UniProtKB-KW"/>
</dbReference>
<dbReference type="KEGG" id="psic:J4E96_04310"/>
<organism evidence="11 12">
    <name type="scientific">Pengzhenrongella sicca</name>
    <dbReference type="NCBI Taxonomy" id="2819238"/>
    <lineage>
        <taxon>Bacteria</taxon>
        <taxon>Bacillati</taxon>
        <taxon>Actinomycetota</taxon>
        <taxon>Actinomycetes</taxon>
        <taxon>Micrococcales</taxon>
        <taxon>Pengzhenrongella</taxon>
    </lineage>
</organism>
<sequence>MSAADRPEGRTHRLSVVIPVYQGEITLTELLGELDHLTSEFTTPDGNVAVVAEVLLVFDNGPDGSASVIRTLAEKYPMVRPVWLSRNFGQHAATLAGMASSGGDWIVTMDEDGQHDPADIGRMLDVAMRAGASVIYAKPENAAPHGVVRNAASKGAKRAIRALAGGLDTTVYQSYRLMLGEVGRSVAAYAGAGVYLDVALGWVAGDVATCPVLLRAEGGRRSGYNLRSLLSHFWRLVLSSGTRGLRVVSVTGFLFGVAGLLLAIVILVGRLAGDATPAGWTSMVIIVLLTTGAVLFSLGIVAEYIGVAVNMAMGKPLYLIVSDREAGPLGWHRPLP</sequence>
<evidence type="ECO:0000256" key="8">
    <source>
        <dbReference type="ARBA" id="ARBA00023136"/>
    </source>
</evidence>
<dbReference type="GO" id="GO:0099621">
    <property type="term" value="F:undecaprenyl-phosphate 4-deoxy-4-formamido-L-arabinose transferase activity"/>
    <property type="evidence" value="ECO:0007669"/>
    <property type="project" value="TreeGrafter"/>
</dbReference>
<protein>
    <submittedName>
        <fullName evidence="11">Glycosyltransferase</fullName>
    </submittedName>
</protein>
<dbReference type="InterPro" id="IPR050256">
    <property type="entry name" value="Glycosyltransferase_2"/>
</dbReference>
<dbReference type="InterPro" id="IPR001173">
    <property type="entry name" value="Glyco_trans_2-like"/>
</dbReference>
<dbReference type="Pfam" id="PF00535">
    <property type="entry name" value="Glycos_transf_2"/>
    <property type="match status" value="1"/>
</dbReference>
<dbReference type="Proteomes" id="UP000663937">
    <property type="component" value="Chromosome"/>
</dbReference>
<evidence type="ECO:0000256" key="3">
    <source>
        <dbReference type="ARBA" id="ARBA00022676"/>
    </source>
</evidence>
<dbReference type="GO" id="GO:0005886">
    <property type="term" value="C:plasma membrane"/>
    <property type="evidence" value="ECO:0007669"/>
    <property type="project" value="TreeGrafter"/>
</dbReference>
<dbReference type="PANTHER" id="PTHR48090:SF3">
    <property type="entry name" value="UNDECAPRENYL-PHOSPHATE 4-DEOXY-4-FORMAMIDO-L-ARABINOSE TRANSFERASE"/>
    <property type="match status" value="1"/>
</dbReference>
<dbReference type="AlphaFoldDB" id="A0A8A4ZP15"/>
<reference evidence="11" key="1">
    <citation type="submission" date="2021-03" db="EMBL/GenBank/DDBJ databases">
        <title>Pengzhenrongella sicca gen. nov., sp. nov., a new member of suborder Micrococcineae isolated from High-Arctic tundra soil.</title>
        <authorList>
            <person name="Peng F."/>
        </authorList>
    </citation>
    <scope>NUCLEOTIDE SEQUENCE</scope>
    <source>
        <strain evidence="11">LRZ-2</strain>
    </source>
</reference>
<evidence type="ECO:0000256" key="2">
    <source>
        <dbReference type="ARBA" id="ARBA00022475"/>
    </source>
</evidence>
<dbReference type="SUPFAM" id="SSF53448">
    <property type="entry name" value="Nucleotide-diphospho-sugar transferases"/>
    <property type="match status" value="1"/>
</dbReference>
<feature type="domain" description="Glycosyltransferase 2-like" evidence="10">
    <location>
        <begin position="15"/>
        <end position="141"/>
    </location>
</feature>
<keyword evidence="8 9" id="KW-0472">Membrane</keyword>
<evidence type="ECO:0000313" key="11">
    <source>
        <dbReference type="EMBL" id="QTE31318.1"/>
    </source>
</evidence>
<feature type="transmembrane region" description="Helical" evidence="9">
    <location>
        <begin position="280"/>
        <end position="305"/>
    </location>
</feature>
<feature type="transmembrane region" description="Helical" evidence="9">
    <location>
        <begin position="245"/>
        <end position="268"/>
    </location>
</feature>
<proteinExistence type="inferred from homology"/>
<name>A0A8A4ZP15_9MICO</name>
<keyword evidence="6" id="KW-0448">Lipopolysaccharide biosynthesis</keyword>
<dbReference type="RefSeq" id="WP_227425662.1">
    <property type="nucleotide sequence ID" value="NZ_CP071868.1"/>
</dbReference>
<evidence type="ECO:0000256" key="1">
    <source>
        <dbReference type="ARBA" id="ARBA00006739"/>
    </source>
</evidence>
<dbReference type="InterPro" id="IPR029044">
    <property type="entry name" value="Nucleotide-diphossugar_trans"/>
</dbReference>
<dbReference type="EMBL" id="CP071868">
    <property type="protein sequence ID" value="QTE31318.1"/>
    <property type="molecule type" value="Genomic_DNA"/>
</dbReference>
<dbReference type="Gene3D" id="3.90.550.10">
    <property type="entry name" value="Spore Coat Polysaccharide Biosynthesis Protein SpsA, Chain A"/>
    <property type="match status" value="1"/>
</dbReference>
<evidence type="ECO:0000256" key="9">
    <source>
        <dbReference type="SAM" id="Phobius"/>
    </source>
</evidence>
<keyword evidence="7 9" id="KW-1133">Transmembrane helix</keyword>
<keyword evidence="5 9" id="KW-0812">Transmembrane</keyword>
<evidence type="ECO:0000256" key="4">
    <source>
        <dbReference type="ARBA" id="ARBA00022679"/>
    </source>
</evidence>
<gene>
    <name evidence="11" type="ORF">J4E96_04310</name>
</gene>
<evidence type="ECO:0000259" key="10">
    <source>
        <dbReference type="Pfam" id="PF00535"/>
    </source>
</evidence>
<keyword evidence="3" id="KW-0328">Glycosyltransferase</keyword>
<keyword evidence="2" id="KW-1003">Cell membrane</keyword>
<evidence type="ECO:0000256" key="5">
    <source>
        <dbReference type="ARBA" id="ARBA00022692"/>
    </source>
</evidence>
<accession>A0A8A4ZP15</accession>
<evidence type="ECO:0000256" key="6">
    <source>
        <dbReference type="ARBA" id="ARBA00022985"/>
    </source>
</evidence>
<comment type="similarity">
    <text evidence="1">Belongs to the glycosyltransferase 2 family.</text>
</comment>
<evidence type="ECO:0000313" key="12">
    <source>
        <dbReference type="Proteomes" id="UP000663937"/>
    </source>
</evidence>
<dbReference type="PANTHER" id="PTHR48090">
    <property type="entry name" value="UNDECAPRENYL-PHOSPHATE 4-DEOXY-4-FORMAMIDO-L-ARABINOSE TRANSFERASE-RELATED"/>
    <property type="match status" value="1"/>
</dbReference>
<keyword evidence="4" id="KW-0808">Transferase</keyword>